<dbReference type="Gene3D" id="3.30.2320.10">
    <property type="entry name" value="hypothetical protein PF0899 domain"/>
    <property type="match status" value="1"/>
</dbReference>
<dbReference type="RefSeq" id="WP_193180114.1">
    <property type="nucleotide sequence ID" value="NZ_JACVXA010000009.1"/>
</dbReference>
<keyword evidence="4" id="KW-1185">Reference proteome</keyword>
<proteinExistence type="predicted"/>
<dbReference type="InterPro" id="IPR054612">
    <property type="entry name" value="Phage_capsid-like_C"/>
</dbReference>
<feature type="domain" description="Phage capsid-like C-terminal" evidence="2">
    <location>
        <begin position="127"/>
        <end position="394"/>
    </location>
</feature>
<evidence type="ECO:0000313" key="4">
    <source>
        <dbReference type="Proteomes" id="UP000609121"/>
    </source>
</evidence>
<evidence type="ECO:0000256" key="1">
    <source>
        <dbReference type="ARBA" id="ARBA00004328"/>
    </source>
</evidence>
<dbReference type="Pfam" id="PF05065">
    <property type="entry name" value="Phage_capsid"/>
    <property type="match status" value="1"/>
</dbReference>
<dbReference type="Gene3D" id="3.30.2400.10">
    <property type="entry name" value="Major capsid protein gp5"/>
    <property type="match status" value="1"/>
</dbReference>
<dbReference type="SUPFAM" id="SSF56563">
    <property type="entry name" value="Major capsid protein gp5"/>
    <property type="match status" value="1"/>
</dbReference>
<comment type="subcellular location">
    <subcellularLocation>
        <location evidence="1">Virion</location>
    </subcellularLocation>
</comment>
<organism evidence="3 4">
    <name type="scientific">Mangrovicoccus algicola</name>
    <dbReference type="NCBI Taxonomy" id="2771008"/>
    <lineage>
        <taxon>Bacteria</taxon>
        <taxon>Pseudomonadati</taxon>
        <taxon>Pseudomonadota</taxon>
        <taxon>Alphaproteobacteria</taxon>
        <taxon>Rhodobacterales</taxon>
        <taxon>Paracoccaceae</taxon>
        <taxon>Mangrovicoccus</taxon>
    </lineage>
</organism>
<sequence>MSEQKSVAQLAAETKAAFDQKHDAVKEVAEKALEMAQKGETASAAFKADMDEKLSAMNGMKAQLAELEQKLARGPGDGETEAKSLGQRFVENDEFKSLQAAPRKGASASMEVKADITTATTGAGGVGAAIQPNYRPGVLEQPRRRLTVRQLLMPGSTDSPIVDYTRETGFANNAGPVAEGGLKPQSDLTLEDVQTRTKVLAHWFRVSKQTLSDVAQIRTLIDTRLLYGLQLIEENQLLFGDGTGENLHGIVPQATAYANPMTGGDTQSIDRIRLMLLQASLAEYPSDGIVMNPIDWAWIELLKDTEGRYIIGQPQGTIGATLWNAPVVATQAMTVDKVLAGAFGMGAQIFDQWAGRIETGFQDDDFTRNKVTILAEERLALAVYRPEAFIFGDFGRVA</sequence>
<reference evidence="3" key="1">
    <citation type="submission" date="2020-09" db="EMBL/GenBank/DDBJ databases">
        <title>A novel bacterium of genus Mangrovicoccus, isolated from South China Sea.</title>
        <authorList>
            <person name="Huang H."/>
            <person name="Mo K."/>
            <person name="Hu Y."/>
        </authorList>
    </citation>
    <scope>NUCLEOTIDE SEQUENCE</scope>
    <source>
        <strain evidence="3">HB182678</strain>
    </source>
</reference>
<comment type="caution">
    <text evidence="3">The sequence shown here is derived from an EMBL/GenBank/DDBJ whole genome shotgun (WGS) entry which is preliminary data.</text>
</comment>
<dbReference type="NCBIfam" id="TIGR01554">
    <property type="entry name" value="major_cap_HK97"/>
    <property type="match status" value="1"/>
</dbReference>
<dbReference type="InterPro" id="IPR024455">
    <property type="entry name" value="Phage_capsid"/>
</dbReference>
<dbReference type="AlphaFoldDB" id="A0A8J7CJA1"/>
<dbReference type="EMBL" id="JACVXA010000009">
    <property type="protein sequence ID" value="MBE3637471.1"/>
    <property type="molecule type" value="Genomic_DNA"/>
</dbReference>
<evidence type="ECO:0000313" key="3">
    <source>
        <dbReference type="EMBL" id="MBE3637471.1"/>
    </source>
</evidence>
<name>A0A8J7CJA1_9RHOB</name>
<dbReference type="Proteomes" id="UP000609121">
    <property type="component" value="Unassembled WGS sequence"/>
</dbReference>
<accession>A0A8J7CJA1</accession>
<protein>
    <submittedName>
        <fullName evidence="3">Phage major capsid protein</fullName>
    </submittedName>
</protein>
<gene>
    <name evidence="3" type="ORF">ICN82_04545</name>
</gene>
<evidence type="ECO:0000259" key="2">
    <source>
        <dbReference type="Pfam" id="PF05065"/>
    </source>
</evidence>